<name>A0A373F8Z1_COMTE</name>
<dbReference type="AlphaFoldDB" id="A0A373F8Z1"/>
<organism evidence="1 2">
    <name type="scientific">Comamonas testosteroni</name>
    <name type="common">Pseudomonas testosteroni</name>
    <dbReference type="NCBI Taxonomy" id="285"/>
    <lineage>
        <taxon>Bacteria</taxon>
        <taxon>Pseudomonadati</taxon>
        <taxon>Pseudomonadota</taxon>
        <taxon>Betaproteobacteria</taxon>
        <taxon>Burkholderiales</taxon>
        <taxon>Comamonadaceae</taxon>
        <taxon>Comamonas</taxon>
    </lineage>
</organism>
<accession>A0A373F8Z1</accession>
<dbReference type="EMBL" id="QURR01000037">
    <property type="protein sequence ID" value="RGE40417.1"/>
    <property type="molecule type" value="Genomic_DNA"/>
</dbReference>
<dbReference type="Proteomes" id="UP000261948">
    <property type="component" value="Unassembled WGS sequence"/>
</dbReference>
<gene>
    <name evidence="1" type="ORF">DZC30_20355</name>
</gene>
<reference evidence="1 2" key="1">
    <citation type="submission" date="2018-08" db="EMBL/GenBank/DDBJ databases">
        <title>Comamonas testosteroni strain SWCO2.</title>
        <authorList>
            <person name="Jiang N."/>
            <person name="Zhang X.Z."/>
        </authorList>
    </citation>
    <scope>NUCLEOTIDE SEQUENCE [LARGE SCALE GENOMIC DNA]</scope>
    <source>
        <strain evidence="1 2">SWCO2</strain>
    </source>
</reference>
<proteinExistence type="predicted"/>
<comment type="caution">
    <text evidence="1">The sequence shown here is derived from an EMBL/GenBank/DDBJ whole genome shotgun (WGS) entry which is preliminary data.</text>
</comment>
<sequence length="222" mass="24585">MPIDLYTVFERDGDQVGISEFGDQRALIHIRDGGIALSKQIQLHDLGPHIAALNRSGFTQILNGAFFNERVPIFSERHPDFYLSNDYLVFVQAPANAQEAVTRIEAIGLKGVQGEQRKQFNEWLRSLDLCCGNFVAPSTALVPVLALSEYAFEKSLCIYSSIPGHPAVAPSADTQAWTQWLSARFNVAEIASACSAMWSTRPIHQSAVDVDQTIFDLLNCRT</sequence>
<evidence type="ECO:0000313" key="2">
    <source>
        <dbReference type="Proteomes" id="UP000261948"/>
    </source>
</evidence>
<evidence type="ECO:0000313" key="1">
    <source>
        <dbReference type="EMBL" id="RGE40417.1"/>
    </source>
</evidence>
<keyword evidence="2" id="KW-1185">Reference proteome</keyword>
<protein>
    <submittedName>
        <fullName evidence="1">Uncharacterized protein</fullName>
    </submittedName>
</protein>